<dbReference type="Pfam" id="PF08245">
    <property type="entry name" value="Mur_ligase_M"/>
    <property type="match status" value="1"/>
</dbReference>
<dbReference type="Gene3D" id="3.90.190.20">
    <property type="entry name" value="Mur ligase, C-terminal domain"/>
    <property type="match status" value="1"/>
</dbReference>
<proteinExistence type="inferred from homology"/>
<evidence type="ECO:0000313" key="11">
    <source>
        <dbReference type="EMBL" id="OGE90505.1"/>
    </source>
</evidence>
<dbReference type="Gene3D" id="3.40.1190.10">
    <property type="entry name" value="Mur-like, catalytic domain"/>
    <property type="match status" value="1"/>
</dbReference>
<sequence>MKRTVVGELKGKKIAILGLGAEGRSLLKFLNEQGAVPSVHDRLNNIAAPEGARIFSIKLGEDYLEDIQSYDVVFRSPGLPRLHPALVAAEKAGVTISSHTKLFFELCPSLIIGVTGTKGKGTTASLVHEMILASSKQAFLGGNIGTPPLDFLKSLSENSIVVLELSSFQLQDLDISPSIALITNLASEHLDHHRTAEEYREAKLNILRYQDSLGCAILNADDEVLKLSAAGMRSKKYWFSTQAITEPGAYAIDGSLFQSLDGEEIKICDISEIKLRGIHNVGNILAASIAARLAGANIGAIRSVISSFETLPHRLKFIGKFRGVDYYDDSFGTIPETAMIALESFETPKVLILGGSEKKSSFAELARRIVNANVRGVVLVGETGPRIWAELQKAGYLGLVSHDAESMKEMVDAACSLAKPGDVVILSPASASFGMFRDYKDRGDQFVKEVLALK</sequence>
<evidence type="ECO:0000259" key="9">
    <source>
        <dbReference type="Pfam" id="PF02875"/>
    </source>
</evidence>
<evidence type="ECO:0000256" key="4">
    <source>
        <dbReference type="ARBA" id="ARBA00022598"/>
    </source>
</evidence>
<dbReference type="STRING" id="1817828.A2722_02740"/>
<keyword evidence="7 8" id="KW-0961">Cell wall biogenesis/degradation</keyword>
<evidence type="ECO:0000256" key="8">
    <source>
        <dbReference type="RuleBase" id="RU003664"/>
    </source>
</evidence>
<dbReference type="InterPro" id="IPR036615">
    <property type="entry name" value="Mur_ligase_C_dom_sf"/>
</dbReference>
<keyword evidence="7 8" id="KW-0131">Cell cycle</keyword>
<dbReference type="GO" id="GO:0005737">
    <property type="term" value="C:cytoplasm"/>
    <property type="evidence" value="ECO:0007669"/>
    <property type="project" value="UniProtKB-SubCell"/>
</dbReference>
<gene>
    <name evidence="7" type="primary">murD</name>
    <name evidence="11" type="ORF">A2722_02740</name>
</gene>
<dbReference type="GO" id="GO:0008764">
    <property type="term" value="F:UDP-N-acetylmuramoylalanine-D-glutamate ligase activity"/>
    <property type="evidence" value="ECO:0007669"/>
    <property type="project" value="UniProtKB-UniRule"/>
</dbReference>
<dbReference type="EMBL" id="MFEO01000011">
    <property type="protein sequence ID" value="OGE90505.1"/>
    <property type="molecule type" value="Genomic_DNA"/>
</dbReference>
<protein>
    <recommendedName>
        <fullName evidence="7 8">UDP-N-acetylmuramoylalanine--D-glutamate ligase</fullName>
        <ecNumber evidence="7 8">6.3.2.9</ecNumber>
    </recommendedName>
    <alternativeName>
        <fullName evidence="7">D-glutamic acid-adding enzyme</fullName>
    </alternativeName>
    <alternativeName>
        <fullName evidence="7">UDP-N-acetylmuramoyl-L-alanyl-D-glutamate synthetase</fullName>
    </alternativeName>
</protein>
<dbReference type="PANTHER" id="PTHR43692">
    <property type="entry name" value="UDP-N-ACETYLMURAMOYLALANINE--D-GLUTAMATE LIGASE"/>
    <property type="match status" value="1"/>
</dbReference>
<feature type="binding site" evidence="7">
    <location>
        <begin position="116"/>
        <end position="122"/>
    </location>
    <ligand>
        <name>ATP</name>
        <dbReference type="ChEBI" id="CHEBI:30616"/>
    </ligand>
</feature>
<dbReference type="EC" id="6.3.2.9" evidence="7 8"/>
<comment type="caution">
    <text evidence="11">The sequence shown here is derived from an EMBL/GenBank/DDBJ whole genome shotgun (WGS) entry which is preliminary data.</text>
</comment>
<keyword evidence="3 7" id="KW-0963">Cytoplasm</keyword>
<keyword evidence="4 7" id="KW-0436">Ligase</keyword>
<evidence type="ECO:0000256" key="1">
    <source>
        <dbReference type="ARBA" id="ARBA00004496"/>
    </source>
</evidence>
<evidence type="ECO:0000256" key="3">
    <source>
        <dbReference type="ARBA" id="ARBA00022490"/>
    </source>
</evidence>
<dbReference type="Pfam" id="PF02875">
    <property type="entry name" value="Mur_ligase_C"/>
    <property type="match status" value="1"/>
</dbReference>
<dbReference type="Pfam" id="PF21799">
    <property type="entry name" value="MurD-like_N"/>
    <property type="match status" value="1"/>
</dbReference>
<dbReference type="GO" id="GO:0071555">
    <property type="term" value="P:cell wall organization"/>
    <property type="evidence" value="ECO:0007669"/>
    <property type="project" value="UniProtKB-KW"/>
</dbReference>
<dbReference type="InterPro" id="IPR013221">
    <property type="entry name" value="Mur_ligase_cen"/>
</dbReference>
<evidence type="ECO:0000313" key="12">
    <source>
        <dbReference type="Proteomes" id="UP000178377"/>
    </source>
</evidence>
<dbReference type="GO" id="GO:0051301">
    <property type="term" value="P:cell division"/>
    <property type="evidence" value="ECO:0007669"/>
    <property type="project" value="UniProtKB-KW"/>
</dbReference>
<dbReference type="Gene3D" id="3.40.50.720">
    <property type="entry name" value="NAD(P)-binding Rossmann-like Domain"/>
    <property type="match status" value="1"/>
</dbReference>
<dbReference type="GO" id="GO:0008360">
    <property type="term" value="P:regulation of cell shape"/>
    <property type="evidence" value="ECO:0007669"/>
    <property type="project" value="UniProtKB-KW"/>
</dbReference>
<name>A0A1F5PKN4_9BACT</name>
<dbReference type="GO" id="GO:0005524">
    <property type="term" value="F:ATP binding"/>
    <property type="evidence" value="ECO:0007669"/>
    <property type="project" value="UniProtKB-UniRule"/>
</dbReference>
<comment type="pathway">
    <text evidence="2 7 8">Cell wall biogenesis; peptidoglycan biosynthesis.</text>
</comment>
<feature type="domain" description="Mur ligase C-terminal" evidence="9">
    <location>
        <begin position="313"/>
        <end position="429"/>
    </location>
</feature>
<evidence type="ECO:0000256" key="7">
    <source>
        <dbReference type="HAMAP-Rule" id="MF_00639"/>
    </source>
</evidence>
<keyword evidence="7 8" id="KW-0573">Peptidoglycan synthesis</keyword>
<keyword evidence="7 8" id="KW-0133">Cell shape</keyword>
<dbReference type="Proteomes" id="UP000178377">
    <property type="component" value="Unassembled WGS sequence"/>
</dbReference>
<keyword evidence="7 8" id="KW-0132">Cell division</keyword>
<feature type="domain" description="Mur ligase central" evidence="10">
    <location>
        <begin position="114"/>
        <end position="291"/>
    </location>
</feature>
<dbReference type="InterPro" id="IPR004101">
    <property type="entry name" value="Mur_ligase_C"/>
</dbReference>
<dbReference type="NCBIfam" id="TIGR01087">
    <property type="entry name" value="murD"/>
    <property type="match status" value="1"/>
</dbReference>
<dbReference type="AlphaFoldDB" id="A0A1F5PKN4"/>
<dbReference type="SUPFAM" id="SSF53244">
    <property type="entry name" value="MurD-like peptide ligases, peptide-binding domain"/>
    <property type="match status" value="1"/>
</dbReference>
<dbReference type="InterPro" id="IPR005762">
    <property type="entry name" value="MurD"/>
</dbReference>
<dbReference type="GO" id="GO:0009252">
    <property type="term" value="P:peptidoglycan biosynthetic process"/>
    <property type="evidence" value="ECO:0007669"/>
    <property type="project" value="UniProtKB-UniRule"/>
</dbReference>
<dbReference type="UniPathway" id="UPA00219"/>
<evidence type="ECO:0000259" key="10">
    <source>
        <dbReference type="Pfam" id="PF08245"/>
    </source>
</evidence>
<evidence type="ECO:0000256" key="2">
    <source>
        <dbReference type="ARBA" id="ARBA00004752"/>
    </source>
</evidence>
<comment type="similarity">
    <text evidence="7">Belongs to the MurCDEF family.</text>
</comment>
<comment type="function">
    <text evidence="7 8">Cell wall formation. Catalyzes the addition of glutamate to the nucleotide precursor UDP-N-acetylmuramoyl-L-alanine (UMA).</text>
</comment>
<dbReference type="HAMAP" id="MF_00639">
    <property type="entry name" value="MurD"/>
    <property type="match status" value="1"/>
</dbReference>
<organism evidence="11 12">
    <name type="scientific">Candidatus Doudnabacteria bacterium RIFCSPHIGHO2_01_FULL_50_11</name>
    <dbReference type="NCBI Taxonomy" id="1817828"/>
    <lineage>
        <taxon>Bacteria</taxon>
        <taxon>Candidatus Doudnaibacteriota</taxon>
    </lineage>
</organism>
<keyword evidence="6 7" id="KW-0067">ATP-binding</keyword>
<dbReference type="PANTHER" id="PTHR43692:SF1">
    <property type="entry name" value="UDP-N-ACETYLMURAMOYLALANINE--D-GLUTAMATE LIGASE"/>
    <property type="match status" value="1"/>
</dbReference>
<evidence type="ECO:0000256" key="6">
    <source>
        <dbReference type="ARBA" id="ARBA00022840"/>
    </source>
</evidence>
<comment type="catalytic activity">
    <reaction evidence="7 8">
        <text>UDP-N-acetyl-alpha-D-muramoyl-L-alanine + D-glutamate + ATP = UDP-N-acetyl-alpha-D-muramoyl-L-alanyl-D-glutamate + ADP + phosphate + H(+)</text>
        <dbReference type="Rhea" id="RHEA:16429"/>
        <dbReference type="ChEBI" id="CHEBI:15378"/>
        <dbReference type="ChEBI" id="CHEBI:29986"/>
        <dbReference type="ChEBI" id="CHEBI:30616"/>
        <dbReference type="ChEBI" id="CHEBI:43474"/>
        <dbReference type="ChEBI" id="CHEBI:83898"/>
        <dbReference type="ChEBI" id="CHEBI:83900"/>
        <dbReference type="ChEBI" id="CHEBI:456216"/>
        <dbReference type="EC" id="6.3.2.9"/>
    </reaction>
</comment>
<comment type="subcellular location">
    <subcellularLocation>
        <location evidence="1 7 8">Cytoplasm</location>
    </subcellularLocation>
</comment>
<dbReference type="InterPro" id="IPR036565">
    <property type="entry name" value="Mur-like_cat_sf"/>
</dbReference>
<keyword evidence="5 7" id="KW-0547">Nucleotide-binding</keyword>
<accession>A0A1F5PKN4</accession>
<dbReference type="SUPFAM" id="SSF51984">
    <property type="entry name" value="MurCD N-terminal domain"/>
    <property type="match status" value="1"/>
</dbReference>
<evidence type="ECO:0000256" key="5">
    <source>
        <dbReference type="ARBA" id="ARBA00022741"/>
    </source>
</evidence>
<reference evidence="11 12" key="1">
    <citation type="journal article" date="2016" name="Nat. Commun.">
        <title>Thousands of microbial genomes shed light on interconnected biogeochemical processes in an aquifer system.</title>
        <authorList>
            <person name="Anantharaman K."/>
            <person name="Brown C.T."/>
            <person name="Hug L.A."/>
            <person name="Sharon I."/>
            <person name="Castelle C.J."/>
            <person name="Probst A.J."/>
            <person name="Thomas B.C."/>
            <person name="Singh A."/>
            <person name="Wilkins M.J."/>
            <person name="Karaoz U."/>
            <person name="Brodie E.L."/>
            <person name="Williams K.H."/>
            <person name="Hubbard S.S."/>
            <person name="Banfield J.F."/>
        </authorList>
    </citation>
    <scope>NUCLEOTIDE SEQUENCE [LARGE SCALE GENOMIC DNA]</scope>
</reference>
<dbReference type="SUPFAM" id="SSF53623">
    <property type="entry name" value="MurD-like peptide ligases, catalytic domain"/>
    <property type="match status" value="1"/>
</dbReference>